<feature type="compositionally biased region" description="Basic and acidic residues" evidence="1">
    <location>
        <begin position="421"/>
        <end position="435"/>
    </location>
</feature>
<dbReference type="InParanoid" id="A0A1Z5KHC3"/>
<dbReference type="EMBL" id="BDSP01000230">
    <property type="protein sequence ID" value="GAX25713.1"/>
    <property type="molecule type" value="Genomic_DNA"/>
</dbReference>
<feature type="compositionally biased region" description="Low complexity" evidence="1">
    <location>
        <begin position="362"/>
        <end position="387"/>
    </location>
</feature>
<dbReference type="Proteomes" id="UP000198406">
    <property type="component" value="Unassembled WGS sequence"/>
</dbReference>
<dbReference type="AlphaFoldDB" id="A0A1Z5KHC3"/>
<feature type="compositionally biased region" description="Basic and acidic residues" evidence="1">
    <location>
        <begin position="36"/>
        <end position="76"/>
    </location>
</feature>
<feature type="compositionally biased region" description="Basic residues" evidence="1">
    <location>
        <begin position="396"/>
        <end position="408"/>
    </location>
</feature>
<feature type="compositionally biased region" description="Basic and acidic residues" evidence="1">
    <location>
        <begin position="663"/>
        <end position="674"/>
    </location>
</feature>
<feature type="compositionally biased region" description="Basic residues" evidence="1">
    <location>
        <begin position="483"/>
        <end position="492"/>
    </location>
</feature>
<feature type="region of interest" description="Disordered" evidence="1">
    <location>
        <begin position="26"/>
        <end position="84"/>
    </location>
</feature>
<feature type="region of interest" description="Disordered" evidence="1">
    <location>
        <begin position="663"/>
        <end position="790"/>
    </location>
</feature>
<feature type="region of interest" description="Disordered" evidence="1">
    <location>
        <begin position="582"/>
        <end position="650"/>
    </location>
</feature>
<reference evidence="2 3" key="1">
    <citation type="journal article" date="2015" name="Plant Cell">
        <title>Oil accumulation by the oleaginous diatom Fistulifera solaris as revealed by the genome and transcriptome.</title>
        <authorList>
            <person name="Tanaka T."/>
            <person name="Maeda Y."/>
            <person name="Veluchamy A."/>
            <person name="Tanaka M."/>
            <person name="Abida H."/>
            <person name="Marechal E."/>
            <person name="Bowler C."/>
            <person name="Muto M."/>
            <person name="Sunaga Y."/>
            <person name="Tanaka M."/>
            <person name="Yoshino T."/>
            <person name="Taniguchi T."/>
            <person name="Fukuda Y."/>
            <person name="Nemoto M."/>
            <person name="Matsumoto M."/>
            <person name="Wong P.S."/>
            <person name="Aburatani S."/>
            <person name="Fujibuchi W."/>
        </authorList>
    </citation>
    <scope>NUCLEOTIDE SEQUENCE [LARGE SCALE GENOMIC DNA]</scope>
    <source>
        <strain evidence="2 3">JPCC DA0580</strain>
    </source>
</reference>
<feature type="region of interest" description="Disordered" evidence="1">
    <location>
        <begin position="197"/>
        <end position="547"/>
    </location>
</feature>
<evidence type="ECO:0000256" key="1">
    <source>
        <dbReference type="SAM" id="MobiDB-lite"/>
    </source>
</evidence>
<feature type="compositionally biased region" description="Basic residues" evidence="1">
    <location>
        <begin position="623"/>
        <end position="637"/>
    </location>
</feature>
<feature type="compositionally biased region" description="Polar residues" evidence="1">
    <location>
        <begin position="462"/>
        <end position="476"/>
    </location>
</feature>
<feature type="compositionally biased region" description="Polar residues" evidence="1">
    <location>
        <begin position="639"/>
        <end position="650"/>
    </location>
</feature>
<sequence length="992" mass="110239">MRRIVSPVPAIGLLLLSKSYQQQHQNSMSLSSTISKSKEIKELIEPKPRQQTRRQADGEEQRQRKEDSDKMLRMESTDDSPMQHSCAAATLPSLDDENESEKDDELPNLMQFFLRNKIVEHNSSLLHRFQRQDGTMITTRTSNHLRSDVSAITLDTALEPIDIQTTEVPLLKDMTTFFSSLPNPSNDALRMRRASLSAAEPTNSFPQEKYTLKQPRRASVAGGEPYLDSSLSNARQPRRMIEYPPETPINKKNTQGLIMPQRRSSSPKPPAKTTSDSPQANTTSTLLPFVSSPPNRHRPDPQALTPTDRDPHPLATFLINQKKLEPTGRAATGGRSTRFPEASPSTPTDGVISNAPTSPTHSQKSLQLPPLPVSSPSSASKQSLSSLEKAGDSTRKRSRAFRQKSPTKTKHEPTNPQDLQSSRRPEETMPAREDDANSPNIRIPKRRSIPSPRRIRQAENKVITNSLDASVSQPKTMNEPLIKKKQASPRKVRLADTKRSSSQPVSNEQHMDVLSSAIDKPNSQTTLSPKQVIDGLPSPRKKQPRNGLMQIPMISFPESGVEPEDNASPFRGVSRKVYGEGMNRSGAARDQYPRKTQTIPHESEPTLSTSKRIDVTETSPGSVKRRIRSSPGKRRCRSASMNHVSIMTSSTVIHDRTAISTEAEHMPSGCKDDEQLNEQTVSERSSIPHGTSRNQSPSRCSRSIRFLTTDSSKMAKEEKGRRTSPFRRKQRASSIGHVPFSKKGERQIEASSSGGSPRTSNSKANRGDGVSVALPNKALPSPRRRRRRVASMQHVPATILYGDDVKFFENNGNNLSVSRVRRAMSMQHVSILEGDDENDREHQNSAKALMGTKPFEPLTERLSEPRNLTLRHSLSSEFMSTNGYDSAPESQGTPLSHGEARAKYELEHTKSRFSGFNPDLVIKDLTSFANAGDCKYDRSNPSGAKPNDFFGVAVGLFRRGEKKPALNQYDESSVNYAKTGSLLQERYRPATS</sequence>
<organism evidence="2 3">
    <name type="scientific">Fistulifera solaris</name>
    <name type="common">Oleaginous diatom</name>
    <dbReference type="NCBI Taxonomy" id="1519565"/>
    <lineage>
        <taxon>Eukaryota</taxon>
        <taxon>Sar</taxon>
        <taxon>Stramenopiles</taxon>
        <taxon>Ochrophyta</taxon>
        <taxon>Bacillariophyta</taxon>
        <taxon>Bacillariophyceae</taxon>
        <taxon>Bacillariophycidae</taxon>
        <taxon>Naviculales</taxon>
        <taxon>Naviculaceae</taxon>
        <taxon>Fistulifera</taxon>
    </lineage>
</organism>
<feature type="compositionally biased region" description="Basic residues" evidence="1">
    <location>
        <begin position="722"/>
        <end position="731"/>
    </location>
</feature>
<accession>A0A1Z5KHC3</accession>
<feature type="compositionally biased region" description="Polar residues" evidence="1">
    <location>
        <begin position="677"/>
        <end position="712"/>
    </location>
</feature>
<protein>
    <submittedName>
        <fullName evidence="2">Uncharacterized protein</fullName>
    </submittedName>
</protein>
<evidence type="ECO:0000313" key="3">
    <source>
        <dbReference type="Proteomes" id="UP000198406"/>
    </source>
</evidence>
<name>A0A1Z5KHC3_FISSO</name>
<evidence type="ECO:0000313" key="2">
    <source>
        <dbReference type="EMBL" id="GAX25713.1"/>
    </source>
</evidence>
<keyword evidence="3" id="KW-1185">Reference proteome</keyword>
<proteinExistence type="predicted"/>
<feature type="compositionally biased region" description="Polar residues" evidence="1">
    <location>
        <begin position="594"/>
        <end position="621"/>
    </location>
</feature>
<feature type="compositionally biased region" description="Low complexity" evidence="1">
    <location>
        <begin position="260"/>
        <end position="278"/>
    </location>
</feature>
<gene>
    <name evidence="2" type="ORF">FisN_14Lh022</name>
</gene>
<comment type="caution">
    <text evidence="2">The sequence shown here is derived from an EMBL/GenBank/DDBJ whole genome shotgun (WGS) entry which is preliminary data.</text>
</comment>